<name>A0A0H5SWD4_HERHM</name>
<keyword evidence="1" id="KW-0812">Transmembrane</keyword>
<keyword evidence="1" id="KW-0472">Membrane</keyword>
<keyword evidence="1" id="KW-1133">Transmembrane helix</keyword>
<protein>
    <submittedName>
        <fullName evidence="2">Putative membrane protein</fullName>
    </submittedName>
</protein>
<dbReference type="Proteomes" id="UP000236497">
    <property type="component" value="Unassembled WGS sequence"/>
</dbReference>
<feature type="transmembrane region" description="Helical" evidence="1">
    <location>
        <begin position="358"/>
        <end position="379"/>
    </location>
</feature>
<accession>A0A0H5SWD4</accession>
<feature type="transmembrane region" description="Helical" evidence="1">
    <location>
        <begin position="267"/>
        <end position="288"/>
    </location>
</feature>
<gene>
    <name evidence="2" type="ORF">HHT355_1437</name>
</gene>
<feature type="transmembrane region" description="Helical" evidence="1">
    <location>
        <begin position="75"/>
        <end position="94"/>
    </location>
</feature>
<keyword evidence="3" id="KW-1185">Reference proteome</keyword>
<feature type="transmembrane region" description="Helical" evidence="1">
    <location>
        <begin position="195"/>
        <end position="214"/>
    </location>
</feature>
<dbReference type="RefSeq" id="WP_103202728.1">
    <property type="nucleotide sequence ID" value="NZ_CVTD020000015.1"/>
</dbReference>
<sequence>MKIRIDKDFFIRSELFILLLLGITQIRSMETTNLLLNILLLAIMAIMNIDTMTIMLFVALPFFNLMNYKMGTTSLYYLGIIIFLVKYFFTAKTAKKASRLLILLGLIILRIPSGDFILLIKWTLLISVLIFTYNEEFFVGQIKDIIKYISFSTLFSSVIGYYMLKTGTSIYTRSYVFTYGIGKTTRFAGLIGDSVFYAQFVDILIAANLIIAFYNDRIVNVNTLLAAALTPFVVITYSKMGFILLIFSYAVFAFSSIRHNAINHNKIYKSLFLLLFSVLFFSVLTAYISSNRDLYVVKNYITRFSSSDLSTGRIKIIKHYIALLGKSWRTLFFAMAQDVYTTPFTTNGINMINRSHNIYLETVCAFGLTASVIIFTWIITRIFKACAGKEYVKILPAAILLVSGLVLHGHFEFHYYALVALAMAFLSCNLSKFDVRKEALN</sequence>
<feature type="transmembrane region" description="Helical" evidence="1">
    <location>
        <begin position="391"/>
        <end position="407"/>
    </location>
</feature>
<reference evidence="2 3" key="1">
    <citation type="submission" date="2015-06" db="EMBL/GenBank/DDBJ databases">
        <authorList>
            <person name="Wibberg Daniel"/>
        </authorList>
    </citation>
    <scope>NUCLEOTIDE SEQUENCE [LARGE SCALE GENOMIC DNA]</scope>
    <source>
        <strain evidence="2 3">T3/55T</strain>
    </source>
</reference>
<dbReference type="EMBL" id="CVTD020000015">
    <property type="protein sequence ID" value="CRZ34638.1"/>
    <property type="molecule type" value="Genomic_DNA"/>
</dbReference>
<feature type="transmembrane region" description="Helical" evidence="1">
    <location>
        <begin position="145"/>
        <end position="164"/>
    </location>
</feature>
<organism evidence="2 3">
    <name type="scientific">Herbinix hemicellulosilytica</name>
    <dbReference type="NCBI Taxonomy" id="1564487"/>
    <lineage>
        <taxon>Bacteria</taxon>
        <taxon>Bacillati</taxon>
        <taxon>Bacillota</taxon>
        <taxon>Clostridia</taxon>
        <taxon>Lachnospirales</taxon>
        <taxon>Lachnospiraceae</taxon>
        <taxon>Herbinix</taxon>
    </lineage>
</organism>
<feature type="transmembrane region" description="Helical" evidence="1">
    <location>
        <begin position="38"/>
        <end position="63"/>
    </location>
</feature>
<feature type="transmembrane region" description="Helical" evidence="1">
    <location>
        <begin position="234"/>
        <end position="255"/>
    </location>
</feature>
<feature type="transmembrane region" description="Helical" evidence="1">
    <location>
        <begin position="100"/>
        <end position="133"/>
    </location>
</feature>
<proteinExistence type="predicted"/>
<feature type="transmembrane region" description="Helical" evidence="1">
    <location>
        <begin position="413"/>
        <end position="431"/>
    </location>
</feature>
<evidence type="ECO:0000256" key="1">
    <source>
        <dbReference type="SAM" id="Phobius"/>
    </source>
</evidence>
<evidence type="ECO:0000313" key="2">
    <source>
        <dbReference type="EMBL" id="CRZ34638.1"/>
    </source>
</evidence>
<evidence type="ECO:0000313" key="3">
    <source>
        <dbReference type="Proteomes" id="UP000236497"/>
    </source>
</evidence>
<dbReference type="AlphaFoldDB" id="A0A0H5SWD4"/>